<dbReference type="VEuPathDB" id="FungiDB:ACLA_067180"/>
<proteinExistence type="predicted"/>
<evidence type="ECO:0000313" key="1">
    <source>
        <dbReference type="EMBL" id="EAW11082.1"/>
    </source>
</evidence>
<evidence type="ECO:0000313" key="2">
    <source>
        <dbReference type="Proteomes" id="UP000006701"/>
    </source>
</evidence>
<dbReference type="EMBL" id="DS027053">
    <property type="protein sequence ID" value="EAW11082.1"/>
    <property type="molecule type" value="Genomic_DNA"/>
</dbReference>
<accession>A1CGK2</accession>
<protein>
    <submittedName>
        <fullName evidence="1">Uncharacterized protein</fullName>
    </submittedName>
</protein>
<dbReference type="AlphaFoldDB" id="A1CGK2"/>
<dbReference type="RefSeq" id="XP_001272508.1">
    <property type="nucleotide sequence ID" value="XM_001272507.1"/>
</dbReference>
<dbReference type="OrthoDB" id="10614280at2759"/>
<organism evidence="1 2">
    <name type="scientific">Aspergillus clavatus (strain ATCC 1007 / CBS 513.65 / DSM 816 / NCTC 3887 / NRRL 1 / QM 1276 / 107)</name>
    <dbReference type="NCBI Taxonomy" id="344612"/>
    <lineage>
        <taxon>Eukaryota</taxon>
        <taxon>Fungi</taxon>
        <taxon>Dikarya</taxon>
        <taxon>Ascomycota</taxon>
        <taxon>Pezizomycotina</taxon>
        <taxon>Eurotiomycetes</taxon>
        <taxon>Eurotiomycetidae</taxon>
        <taxon>Eurotiales</taxon>
        <taxon>Aspergillaceae</taxon>
        <taxon>Aspergillus</taxon>
        <taxon>Aspergillus subgen. Fumigati</taxon>
    </lineage>
</organism>
<dbReference type="KEGG" id="act:ACLA_067180"/>
<name>A1CGK2_ASPCL</name>
<sequence length="216" mass="23847">MADMLQEMSEQEIPETNCTRLSECLITNVDLPDSFTQWFSAAAYHTASTAYVITAYADVAIVAYSKSQTVQAANLELCRGVFLQIYENDAGRAARIWERLINTYRGNRSEGEMAAVLRVVSQLLATHYLNQAMEVGVESAEGRRYGEMLELLAQGKAPHLSDTSYSKGINRRDGIQADCFVTNSEVGLIMGNYYQVSGREVEAIAGRMDSSLISGM</sequence>
<dbReference type="Proteomes" id="UP000006701">
    <property type="component" value="Unassembled WGS sequence"/>
</dbReference>
<dbReference type="GeneID" id="4704591"/>
<keyword evidence="2" id="KW-1185">Reference proteome</keyword>
<dbReference type="HOGENOM" id="CLU_1277353_0_0_1"/>
<gene>
    <name evidence="1" type="ORF">ACLA_067180</name>
</gene>
<reference evidence="1 2" key="1">
    <citation type="journal article" date="2008" name="PLoS Genet.">
        <title>Genomic islands in the pathogenic filamentous fungus Aspergillus fumigatus.</title>
        <authorList>
            <person name="Fedorova N.D."/>
            <person name="Khaldi N."/>
            <person name="Joardar V.S."/>
            <person name="Maiti R."/>
            <person name="Amedeo P."/>
            <person name="Anderson M.J."/>
            <person name="Crabtree J."/>
            <person name="Silva J.C."/>
            <person name="Badger J.H."/>
            <person name="Albarraq A."/>
            <person name="Angiuoli S."/>
            <person name="Bussey H."/>
            <person name="Bowyer P."/>
            <person name="Cotty P.J."/>
            <person name="Dyer P.S."/>
            <person name="Egan A."/>
            <person name="Galens K."/>
            <person name="Fraser-Liggett C.M."/>
            <person name="Haas B.J."/>
            <person name="Inman J.M."/>
            <person name="Kent R."/>
            <person name="Lemieux S."/>
            <person name="Malavazi I."/>
            <person name="Orvis J."/>
            <person name="Roemer T."/>
            <person name="Ronning C.M."/>
            <person name="Sundaram J.P."/>
            <person name="Sutton G."/>
            <person name="Turner G."/>
            <person name="Venter J.C."/>
            <person name="White O.R."/>
            <person name="Whitty B.R."/>
            <person name="Youngman P."/>
            <person name="Wolfe K.H."/>
            <person name="Goldman G.H."/>
            <person name="Wortman J.R."/>
            <person name="Jiang B."/>
            <person name="Denning D.W."/>
            <person name="Nierman W.C."/>
        </authorList>
    </citation>
    <scope>NUCLEOTIDE SEQUENCE [LARGE SCALE GENOMIC DNA]</scope>
    <source>
        <strain evidence="2">ATCC 1007 / CBS 513.65 / DSM 816 / NCTC 3887 / NRRL 1</strain>
    </source>
</reference>